<proteinExistence type="predicted"/>
<name>A0A2S7N1S4_9BACI</name>
<dbReference type="AlphaFoldDB" id="A0A2S7N1S4"/>
<reference evidence="1 2" key="1">
    <citation type="submission" date="2017-12" db="EMBL/GenBank/DDBJ databases">
        <title>Taxonomic description and draft genome of Pradoshia cofamensis Gen. nov., sp. nov., a thermotolerant bacillale isolated from anterior gut of earthworm Eisenia fetida.</title>
        <authorList>
            <person name="Saha T."/>
            <person name="Chakraborty R."/>
        </authorList>
    </citation>
    <scope>NUCLEOTIDE SEQUENCE [LARGE SCALE GENOMIC DNA]</scope>
    <source>
        <strain evidence="1 2">EAG3</strain>
    </source>
</reference>
<dbReference type="Proteomes" id="UP000239663">
    <property type="component" value="Unassembled WGS sequence"/>
</dbReference>
<dbReference type="RefSeq" id="WP_104848393.1">
    <property type="nucleotide sequence ID" value="NZ_PKOZ01000002.1"/>
</dbReference>
<protein>
    <submittedName>
        <fullName evidence="1">DUF951 domain-containing protein</fullName>
    </submittedName>
</protein>
<evidence type="ECO:0000313" key="2">
    <source>
        <dbReference type="Proteomes" id="UP000239663"/>
    </source>
</evidence>
<evidence type="ECO:0000313" key="1">
    <source>
        <dbReference type="EMBL" id="PQD95963.1"/>
    </source>
</evidence>
<comment type="caution">
    <text evidence="1">The sequence shown here is derived from an EMBL/GenBank/DDBJ whole genome shotgun (WGS) entry which is preliminary data.</text>
</comment>
<keyword evidence="2" id="KW-1185">Reference proteome</keyword>
<dbReference type="PANTHER" id="PTHR38455:SF1">
    <property type="entry name" value="DUF951 DOMAIN-CONTAINING PROTEIN"/>
    <property type="match status" value="1"/>
</dbReference>
<dbReference type="EMBL" id="PKOZ01000002">
    <property type="protein sequence ID" value="PQD95963.1"/>
    <property type="molecule type" value="Genomic_DNA"/>
</dbReference>
<dbReference type="PANTHER" id="PTHR38455">
    <property type="entry name" value="HYPOTHETICAL CYTOSOLIC PROTEIN"/>
    <property type="match status" value="1"/>
</dbReference>
<dbReference type="InterPro" id="IPR009296">
    <property type="entry name" value="DUF951"/>
</dbReference>
<organism evidence="1 2">
    <name type="scientific">Pradoshia eiseniae</name>
    <dbReference type="NCBI Taxonomy" id="2064768"/>
    <lineage>
        <taxon>Bacteria</taxon>
        <taxon>Bacillati</taxon>
        <taxon>Bacillota</taxon>
        <taxon>Bacilli</taxon>
        <taxon>Bacillales</taxon>
        <taxon>Bacillaceae</taxon>
        <taxon>Pradoshia</taxon>
    </lineage>
</organism>
<dbReference type="PIRSF" id="PIRSF037263">
    <property type="entry name" value="DUF951_bac"/>
    <property type="match status" value="1"/>
</dbReference>
<sequence length="66" mass="7831">MDEKEFALNDIVEMKKQHPCGANRWKIIRIGMDIRIKCEGCGHSVMLQRKEFMKKMKKVIERHEAS</sequence>
<gene>
    <name evidence="1" type="ORF">CYL18_05005</name>
</gene>
<dbReference type="OrthoDB" id="9802710at2"/>
<accession>A0A2S7N1S4</accession>
<dbReference type="Pfam" id="PF06107">
    <property type="entry name" value="DUF951"/>
    <property type="match status" value="1"/>
</dbReference>